<evidence type="ECO:0000313" key="8">
    <source>
        <dbReference type="EMBL" id="KAF8691599.1"/>
    </source>
</evidence>
<feature type="active site" evidence="5">
    <location>
        <position position="609"/>
    </location>
</feature>
<dbReference type="PROSITE" id="PS51767">
    <property type="entry name" value="PEPTIDASE_A1"/>
    <property type="match status" value="1"/>
</dbReference>
<dbReference type="PROSITE" id="PS00141">
    <property type="entry name" value="ASP_PROTEASE"/>
    <property type="match status" value="1"/>
</dbReference>
<dbReference type="PRINTS" id="PR00792">
    <property type="entry name" value="PEPSIN"/>
</dbReference>
<dbReference type="GO" id="GO:0006508">
    <property type="term" value="P:proteolysis"/>
    <property type="evidence" value="ECO:0007669"/>
    <property type="project" value="UniProtKB-KW"/>
</dbReference>
<evidence type="ECO:0000256" key="1">
    <source>
        <dbReference type="ARBA" id="ARBA00007447"/>
    </source>
</evidence>
<dbReference type="InterPro" id="IPR033121">
    <property type="entry name" value="PEPTIDASE_A1"/>
</dbReference>
<dbReference type="Proteomes" id="UP000602905">
    <property type="component" value="Unassembled WGS sequence"/>
</dbReference>
<dbReference type="PANTHER" id="PTHR47966">
    <property type="entry name" value="BETA-SITE APP-CLEAVING ENZYME, ISOFORM A-RELATED"/>
    <property type="match status" value="1"/>
</dbReference>
<evidence type="ECO:0000256" key="5">
    <source>
        <dbReference type="PIRSR" id="PIRSR601461-1"/>
    </source>
</evidence>
<dbReference type="InterPro" id="IPR001461">
    <property type="entry name" value="Aspartic_peptidase_A1"/>
</dbReference>
<dbReference type="Pfam" id="PF26617">
    <property type="entry name" value="CcmS-like"/>
    <property type="match status" value="1"/>
</dbReference>
<dbReference type="InterPro" id="IPR058258">
    <property type="entry name" value="CcmS-like"/>
</dbReference>
<organism evidence="8 9">
    <name type="scientific">Rhizoctonia solani</name>
    <dbReference type="NCBI Taxonomy" id="456999"/>
    <lineage>
        <taxon>Eukaryota</taxon>
        <taxon>Fungi</taxon>
        <taxon>Dikarya</taxon>
        <taxon>Basidiomycota</taxon>
        <taxon>Agaricomycotina</taxon>
        <taxon>Agaricomycetes</taxon>
        <taxon>Cantharellales</taxon>
        <taxon>Ceratobasidiaceae</taxon>
        <taxon>Rhizoctonia</taxon>
    </lineage>
</organism>
<dbReference type="InterPro" id="IPR001969">
    <property type="entry name" value="Aspartic_peptidase_AS"/>
</dbReference>
<comment type="caution">
    <text evidence="8">The sequence shown here is derived from an EMBL/GenBank/DDBJ whole genome shotgun (WGS) entry which is preliminary data.</text>
</comment>
<evidence type="ECO:0000256" key="4">
    <source>
        <dbReference type="ARBA" id="ARBA00022801"/>
    </source>
</evidence>
<feature type="active site" evidence="5">
    <location>
        <position position="431"/>
    </location>
</feature>
<dbReference type="EMBL" id="JACYCD010000561">
    <property type="protein sequence ID" value="KAF8691599.1"/>
    <property type="molecule type" value="Genomic_DNA"/>
</dbReference>
<feature type="domain" description="Peptidase A1" evidence="7">
    <location>
        <begin position="413"/>
        <end position="650"/>
    </location>
</feature>
<keyword evidence="2 6" id="KW-0645">Protease</keyword>
<evidence type="ECO:0000259" key="7">
    <source>
        <dbReference type="PROSITE" id="PS51767"/>
    </source>
</evidence>
<keyword evidence="3 6" id="KW-0064">Aspartyl protease</keyword>
<sequence length="650" mass="73256">MSDKTHHPIAAPISRRPSLKRSLTSVLSKFSRKATVEAPLRASSWDSNWQARSEHPRRVGFKSSDPHSAHSGVEIVQSGGDALSKAQDAFTNSNRAVWTRILWSVPLEYDPSAQRVLSKITSKDVVEGLSLLAQIRSYLETERGAFFCNVDRNTSNPHTLEVDWITFRDTQKTRDKILQREVLKNEPALFVLIYAFRMIPNGRSVALWRRKIDIPPHILRKNANAIAAKRRELRATESHKSTSARQVKNYRTSLVCGVLPQSRDTANEYEFAITRSNKPLVGLWVAKVYILVNVRAELNFYKRNGCFKRCPGGFSVQAARNYNHRHDGPTDYAKCVRKYKIGGTAHTPFVYNHQRGCVCRRKKRSLVDFSTGPNTQGNIRIAAEISELHEVNQDPDDGMTMVPSQDIQNDTEYACPVTIGTPGETLTLDFDTGSADLWVWSSQARVSKADMKGRGIYDPKKSRTSKRLRGHTWEVRYGDGSSASGVVYMDTIVIGDITVENQAVEVARELSDDFLQAGCDGLVGLGQKTPMENMVEQGVIKDPIFTVKLDKRDSRGFYTFGFIDETVHCSKFYWQDVDKENGWWEVPSAYIKIGDQIYNRGQENTAIIDTGTTLVLLDDETVERLYSKIEGAAYDEDQGTYLVLSLKHAL</sequence>
<accession>A0A8H7HIU1</accession>
<reference evidence="8" key="1">
    <citation type="submission" date="2020-09" db="EMBL/GenBank/DDBJ databases">
        <title>Comparative genome analyses of four rice-infecting Rhizoctonia solani isolates reveal extensive enrichment of homogalacturonan modification genes.</title>
        <authorList>
            <person name="Lee D.-Y."/>
            <person name="Jeon J."/>
            <person name="Kim K.-T."/>
            <person name="Cheong K."/>
            <person name="Song H."/>
            <person name="Choi G."/>
            <person name="Ko J."/>
            <person name="Opiyo S.O."/>
            <person name="Zuo S."/>
            <person name="Madhav S."/>
            <person name="Lee Y.-H."/>
            <person name="Wang G.-L."/>
        </authorList>
    </citation>
    <scope>NUCLEOTIDE SEQUENCE</scope>
    <source>
        <strain evidence="8">AG1-IA WGL</strain>
    </source>
</reference>
<evidence type="ECO:0000256" key="6">
    <source>
        <dbReference type="RuleBase" id="RU000454"/>
    </source>
</evidence>
<evidence type="ECO:0000256" key="2">
    <source>
        <dbReference type="ARBA" id="ARBA00022670"/>
    </source>
</evidence>
<dbReference type="CDD" id="cd06097">
    <property type="entry name" value="Aspergillopepsin_like"/>
    <property type="match status" value="1"/>
</dbReference>
<gene>
    <name evidence="8" type="ORF">RHS03_08751</name>
</gene>
<protein>
    <submittedName>
        <fullName evidence="8">Eukaryotic aspartyl protease</fullName>
    </submittedName>
</protein>
<name>A0A8H7HIU1_9AGAM</name>
<keyword evidence="4 6" id="KW-0378">Hydrolase</keyword>
<evidence type="ECO:0000313" key="9">
    <source>
        <dbReference type="Proteomes" id="UP000602905"/>
    </source>
</evidence>
<feature type="non-terminal residue" evidence="8">
    <location>
        <position position="1"/>
    </location>
</feature>
<dbReference type="OrthoDB" id="2747330at2759"/>
<dbReference type="SUPFAM" id="SSF50630">
    <property type="entry name" value="Acid proteases"/>
    <property type="match status" value="1"/>
</dbReference>
<proteinExistence type="inferred from homology"/>
<dbReference type="GO" id="GO:0004190">
    <property type="term" value="F:aspartic-type endopeptidase activity"/>
    <property type="evidence" value="ECO:0007669"/>
    <property type="project" value="UniProtKB-KW"/>
</dbReference>
<comment type="similarity">
    <text evidence="1 6">Belongs to the peptidase A1 family.</text>
</comment>
<dbReference type="AlphaFoldDB" id="A0A8H7HIU1"/>
<dbReference type="InterPro" id="IPR021109">
    <property type="entry name" value="Peptidase_aspartic_dom_sf"/>
</dbReference>
<dbReference type="Pfam" id="PF00026">
    <property type="entry name" value="Asp"/>
    <property type="match status" value="1"/>
</dbReference>
<dbReference type="Gene3D" id="2.40.70.10">
    <property type="entry name" value="Acid Proteases"/>
    <property type="match status" value="2"/>
</dbReference>
<dbReference type="PANTHER" id="PTHR47966:SF1">
    <property type="entry name" value="ASPARTYL PROTEINASE"/>
    <property type="match status" value="1"/>
</dbReference>
<dbReference type="InterPro" id="IPR034163">
    <property type="entry name" value="Aspergillopepsin-like_cat_dom"/>
</dbReference>
<evidence type="ECO:0000256" key="3">
    <source>
        <dbReference type="ARBA" id="ARBA00022750"/>
    </source>
</evidence>